<proteinExistence type="inferred from homology"/>
<evidence type="ECO:0000313" key="4">
    <source>
        <dbReference type="Proteomes" id="UP001596171"/>
    </source>
</evidence>
<dbReference type="Proteomes" id="UP001596171">
    <property type="component" value="Unassembled WGS sequence"/>
</dbReference>
<evidence type="ECO:0000313" key="3">
    <source>
        <dbReference type="EMBL" id="MFC6202788.1"/>
    </source>
</evidence>
<dbReference type="Pfam" id="PF19087">
    <property type="entry name" value="DUF5776"/>
    <property type="match status" value="1"/>
</dbReference>
<reference evidence="4" key="1">
    <citation type="journal article" date="2019" name="Int. J. Syst. Evol. Microbiol.">
        <title>The Global Catalogue of Microorganisms (GCM) 10K type strain sequencing project: providing services to taxonomists for standard genome sequencing and annotation.</title>
        <authorList>
            <consortium name="The Broad Institute Genomics Platform"/>
            <consortium name="The Broad Institute Genome Sequencing Center for Infectious Disease"/>
            <person name="Wu L."/>
            <person name="Ma J."/>
        </authorList>
    </citation>
    <scope>NUCLEOTIDE SEQUENCE [LARGE SCALE GENOMIC DNA]</scope>
    <source>
        <strain evidence="4">CCM 8930</strain>
    </source>
</reference>
<accession>A0ABW1SND3</accession>
<dbReference type="SUPFAM" id="SSF51445">
    <property type="entry name" value="(Trans)glycosidases"/>
    <property type="match status" value="1"/>
</dbReference>
<dbReference type="EMBL" id="JBHSSE010000028">
    <property type="protein sequence ID" value="MFC6202788.1"/>
    <property type="molecule type" value="Genomic_DNA"/>
</dbReference>
<comment type="caution">
    <text evidence="3">The sequence shown here is derived from an EMBL/GenBank/DDBJ whole genome shotgun (WGS) entry which is preliminary data.</text>
</comment>
<dbReference type="InterPro" id="IPR044081">
    <property type="entry name" value="DUF5776"/>
</dbReference>
<organism evidence="3 4">
    <name type="scientific">Lactiplantibacillus nangangensis</name>
    <dbReference type="NCBI Taxonomy" id="2559917"/>
    <lineage>
        <taxon>Bacteria</taxon>
        <taxon>Bacillati</taxon>
        <taxon>Bacillota</taxon>
        <taxon>Bacilli</taxon>
        <taxon>Lactobacillales</taxon>
        <taxon>Lactobacillaceae</taxon>
        <taxon>Lactiplantibacillus</taxon>
    </lineage>
</organism>
<dbReference type="PROSITE" id="PS51904">
    <property type="entry name" value="GLYCOSYL_HYDROL_F25_2"/>
    <property type="match status" value="1"/>
</dbReference>
<dbReference type="PANTHER" id="PTHR34135">
    <property type="entry name" value="LYSOZYME"/>
    <property type="match status" value="1"/>
</dbReference>
<feature type="domain" description="DUF5776" evidence="2">
    <location>
        <begin position="457"/>
        <end position="517"/>
    </location>
</feature>
<evidence type="ECO:0000259" key="2">
    <source>
        <dbReference type="Pfam" id="PF19087"/>
    </source>
</evidence>
<keyword evidence="4" id="KW-1185">Reference proteome</keyword>
<sequence>MKQSNWGLIGLAGLVAALGLLMPLKGQAATLAIPDISEWQGRLTATQVQQMKPHVSFVINRRQYGANYVDKDAANNTALYVKYGVPFGEYDFSQFTSVASARQEARDFYARSNKAARFYVLDFEVNTVKSGSTNAAVAAWEQQMRALTTKKLVFYSYQSFATTYANTSRQLFNAQWIADYTARTPQIPYAMWQYTDHFYMAGLNKYVDNSQVATWVHPVSWWLTTDTVKPTAVKSVRRVIEPKKVVIKAKPTTIKRVKAKPHKVAAKKMTAKVVKTAVKPRKHATKKIRLVKRPRVKSVKKVVVRHKINWAYSQYIVGQAVKLKPSAVRYYGSQTKIASAAKHQLLKVTAVKKVKTSHSLQAVYVAALHHWVLAQDVTGYWVGQHGVYTVLQPLRVYRDAQLKRATTTKLAAGQQVTARLVKVGTMTVLKTRNGYLSGQVTSVAPADFEKLPADHWVRAKVSIAQYRRSRFTKANLLKMRLRAGQRIVVKKLVKRSDGSHYFVTSAGHDITANQAQVTT</sequence>
<protein>
    <submittedName>
        <fullName evidence="3">GH25 family lysozyme</fullName>
    </submittedName>
</protein>
<name>A0ABW1SND3_9LACO</name>
<gene>
    <name evidence="3" type="ORF">ACFP1L_13025</name>
</gene>
<dbReference type="RefSeq" id="WP_223877452.1">
    <property type="nucleotide sequence ID" value="NZ_BJDI01000006.1"/>
</dbReference>
<dbReference type="Pfam" id="PF01183">
    <property type="entry name" value="Glyco_hydro_25"/>
    <property type="match status" value="1"/>
</dbReference>
<dbReference type="Gene3D" id="3.20.20.80">
    <property type="entry name" value="Glycosidases"/>
    <property type="match status" value="1"/>
</dbReference>
<dbReference type="InterPro" id="IPR002053">
    <property type="entry name" value="Glyco_hydro_25"/>
</dbReference>
<dbReference type="PANTHER" id="PTHR34135:SF1">
    <property type="entry name" value="GLYCOSYL HYDROLASE FAMILY 25"/>
    <property type="match status" value="1"/>
</dbReference>
<dbReference type="InterPro" id="IPR017853">
    <property type="entry name" value="GH"/>
</dbReference>
<comment type="similarity">
    <text evidence="1">Belongs to the glycosyl hydrolase 25 family.</text>
</comment>
<evidence type="ECO:0000256" key="1">
    <source>
        <dbReference type="ARBA" id="ARBA00010646"/>
    </source>
</evidence>